<name>A0A4R4NBU0_9ACTN</name>
<evidence type="ECO:0000256" key="4">
    <source>
        <dbReference type="ARBA" id="ARBA00022475"/>
    </source>
</evidence>
<dbReference type="PROSITE" id="PS50893">
    <property type="entry name" value="ABC_TRANSPORTER_2"/>
    <property type="match status" value="1"/>
</dbReference>
<accession>A0A4R4NBU0</accession>
<dbReference type="PANTHER" id="PTHR43297:SF2">
    <property type="entry name" value="DIPEPTIDE TRANSPORT ATP-BINDING PROTEIN DPPD"/>
    <property type="match status" value="1"/>
</dbReference>
<dbReference type="Pfam" id="PF08352">
    <property type="entry name" value="oligo_HPY"/>
    <property type="match status" value="1"/>
</dbReference>
<organism evidence="9 10">
    <name type="scientific">Nonomuraea longispora</name>
    <dbReference type="NCBI Taxonomy" id="1848320"/>
    <lineage>
        <taxon>Bacteria</taxon>
        <taxon>Bacillati</taxon>
        <taxon>Actinomycetota</taxon>
        <taxon>Actinomycetes</taxon>
        <taxon>Streptosporangiales</taxon>
        <taxon>Streptosporangiaceae</taxon>
        <taxon>Nonomuraea</taxon>
    </lineage>
</organism>
<dbReference type="InterPro" id="IPR050388">
    <property type="entry name" value="ABC_Ni/Peptide_Import"/>
</dbReference>
<evidence type="ECO:0000256" key="7">
    <source>
        <dbReference type="ARBA" id="ARBA00023136"/>
    </source>
</evidence>
<dbReference type="FunFam" id="3.40.50.300:FF:000016">
    <property type="entry name" value="Oligopeptide ABC transporter ATP-binding component"/>
    <property type="match status" value="1"/>
</dbReference>
<comment type="subcellular location">
    <subcellularLocation>
        <location evidence="1">Cell membrane</location>
        <topology evidence="1">Peripheral membrane protein</topology>
    </subcellularLocation>
</comment>
<dbReference type="InterPro" id="IPR003439">
    <property type="entry name" value="ABC_transporter-like_ATP-bd"/>
</dbReference>
<dbReference type="InterPro" id="IPR027417">
    <property type="entry name" value="P-loop_NTPase"/>
</dbReference>
<dbReference type="InterPro" id="IPR003593">
    <property type="entry name" value="AAA+_ATPase"/>
</dbReference>
<reference evidence="9 10" key="1">
    <citation type="submission" date="2019-02" db="EMBL/GenBank/DDBJ databases">
        <title>Draft genome sequences of novel Actinobacteria.</title>
        <authorList>
            <person name="Sahin N."/>
            <person name="Ay H."/>
            <person name="Saygin H."/>
        </authorList>
    </citation>
    <scope>NUCLEOTIDE SEQUENCE [LARGE SCALE GENOMIC DNA]</scope>
    <source>
        <strain evidence="9 10">KC201</strain>
    </source>
</reference>
<dbReference type="InterPro" id="IPR013563">
    <property type="entry name" value="Oligopep_ABC_C"/>
</dbReference>
<comment type="caution">
    <text evidence="9">The sequence shown here is derived from an EMBL/GenBank/DDBJ whole genome shotgun (WGS) entry which is preliminary data.</text>
</comment>
<evidence type="ECO:0000313" key="9">
    <source>
        <dbReference type="EMBL" id="TDC04527.1"/>
    </source>
</evidence>
<dbReference type="SUPFAM" id="SSF52540">
    <property type="entry name" value="P-loop containing nucleoside triphosphate hydrolases"/>
    <property type="match status" value="1"/>
</dbReference>
<keyword evidence="3" id="KW-0813">Transport</keyword>
<evidence type="ECO:0000313" key="10">
    <source>
        <dbReference type="Proteomes" id="UP000295157"/>
    </source>
</evidence>
<evidence type="ECO:0000256" key="5">
    <source>
        <dbReference type="ARBA" id="ARBA00022741"/>
    </source>
</evidence>
<dbReference type="RefSeq" id="WP_132334647.1">
    <property type="nucleotide sequence ID" value="NZ_SMJZ01000087.1"/>
</dbReference>
<dbReference type="PROSITE" id="PS00211">
    <property type="entry name" value="ABC_TRANSPORTER_1"/>
    <property type="match status" value="1"/>
</dbReference>
<dbReference type="EMBL" id="SMJZ01000087">
    <property type="protein sequence ID" value="TDC04527.1"/>
    <property type="molecule type" value="Genomic_DNA"/>
</dbReference>
<keyword evidence="7" id="KW-0472">Membrane</keyword>
<dbReference type="GO" id="GO:0005524">
    <property type="term" value="F:ATP binding"/>
    <property type="evidence" value="ECO:0007669"/>
    <property type="project" value="UniProtKB-KW"/>
</dbReference>
<evidence type="ECO:0000256" key="2">
    <source>
        <dbReference type="ARBA" id="ARBA00005417"/>
    </source>
</evidence>
<evidence type="ECO:0000256" key="3">
    <source>
        <dbReference type="ARBA" id="ARBA00022448"/>
    </source>
</evidence>
<dbReference type="SMART" id="SM00382">
    <property type="entry name" value="AAA"/>
    <property type="match status" value="1"/>
</dbReference>
<dbReference type="Proteomes" id="UP000295157">
    <property type="component" value="Unassembled WGS sequence"/>
</dbReference>
<keyword evidence="5" id="KW-0547">Nucleotide-binding</keyword>
<dbReference type="AlphaFoldDB" id="A0A4R4NBU0"/>
<evidence type="ECO:0000256" key="6">
    <source>
        <dbReference type="ARBA" id="ARBA00022840"/>
    </source>
</evidence>
<dbReference type="PANTHER" id="PTHR43297">
    <property type="entry name" value="OLIGOPEPTIDE TRANSPORT ATP-BINDING PROTEIN APPD"/>
    <property type="match status" value="1"/>
</dbReference>
<dbReference type="GO" id="GO:0005886">
    <property type="term" value="C:plasma membrane"/>
    <property type="evidence" value="ECO:0007669"/>
    <property type="project" value="UniProtKB-SubCell"/>
</dbReference>
<dbReference type="GO" id="GO:0015833">
    <property type="term" value="P:peptide transport"/>
    <property type="evidence" value="ECO:0007669"/>
    <property type="project" value="InterPro"/>
</dbReference>
<evidence type="ECO:0000259" key="8">
    <source>
        <dbReference type="PROSITE" id="PS50893"/>
    </source>
</evidence>
<gene>
    <name evidence="9" type="ORF">E1267_22615</name>
</gene>
<keyword evidence="6 9" id="KW-0067">ATP-binding</keyword>
<evidence type="ECO:0000256" key="1">
    <source>
        <dbReference type="ARBA" id="ARBA00004202"/>
    </source>
</evidence>
<keyword evidence="4" id="KW-1003">Cell membrane</keyword>
<dbReference type="CDD" id="cd03257">
    <property type="entry name" value="ABC_NikE_OppD_transporters"/>
    <property type="match status" value="1"/>
</dbReference>
<dbReference type="Pfam" id="PF00005">
    <property type="entry name" value="ABC_tran"/>
    <property type="match status" value="1"/>
</dbReference>
<dbReference type="InterPro" id="IPR017871">
    <property type="entry name" value="ABC_transporter-like_CS"/>
</dbReference>
<proteinExistence type="inferred from homology"/>
<keyword evidence="10" id="KW-1185">Reference proteome</keyword>
<feature type="domain" description="ABC transporter" evidence="8">
    <location>
        <begin position="10"/>
        <end position="259"/>
    </location>
</feature>
<sequence>MNADEAALSVRALSVEFATREGPVRAVRDVALDVYAGRTLAILGESGSGKSVTALTIMGLLDSPPARVTSGSIMFEGADLVTATERTRMRVNGEGIAMVFQDALSALNPVYTVGNQISELLRVRRGLSRAAARAQAIELMERVRIPAAARRVDDYPHQFSGGMRQRIMIALAVALDPRVLIADEPTTALDVTVQAQIMELLTELRRENGMGLVLITHDLGVVAEVADDVTVMYSGRIVERGTVEELFQRPAHPYTRGLLRSMPRPDRQDDELWAIPGAPPSSLHAPGGCPFHPRCDAAVDRCRSDQPEFELIAAGRGSACHRSQEVFDGRA</sequence>
<comment type="similarity">
    <text evidence="2">Belongs to the ABC transporter superfamily.</text>
</comment>
<dbReference type="GO" id="GO:0016887">
    <property type="term" value="F:ATP hydrolysis activity"/>
    <property type="evidence" value="ECO:0007669"/>
    <property type="project" value="InterPro"/>
</dbReference>
<protein>
    <submittedName>
        <fullName evidence="9">ABC transporter ATP-binding protein</fullName>
    </submittedName>
</protein>
<dbReference type="OrthoDB" id="9809030at2"/>
<dbReference type="NCBIfam" id="TIGR01727">
    <property type="entry name" value="oligo_HPY"/>
    <property type="match status" value="1"/>
</dbReference>
<dbReference type="Gene3D" id="3.40.50.300">
    <property type="entry name" value="P-loop containing nucleotide triphosphate hydrolases"/>
    <property type="match status" value="1"/>
</dbReference>